<dbReference type="InterPro" id="IPR050182">
    <property type="entry name" value="Cytochrome_P450_fam2"/>
</dbReference>
<evidence type="ECO:0000313" key="14">
    <source>
        <dbReference type="EMBL" id="ELR53759.1"/>
    </source>
</evidence>
<comment type="similarity">
    <text evidence="4">Belongs to the cytochrome P450 family.</text>
</comment>
<evidence type="ECO:0000256" key="3">
    <source>
        <dbReference type="ARBA" id="ARBA00004406"/>
    </source>
</evidence>
<keyword evidence="12" id="KW-0472">Membrane</keyword>
<dbReference type="InterPro" id="IPR002401">
    <property type="entry name" value="Cyt_P450_E_grp-I"/>
</dbReference>
<evidence type="ECO:0000256" key="5">
    <source>
        <dbReference type="ARBA" id="ARBA00022617"/>
    </source>
</evidence>
<feature type="non-terminal residue" evidence="14">
    <location>
        <position position="104"/>
    </location>
</feature>
<keyword evidence="8" id="KW-0492">Microsome</keyword>
<evidence type="ECO:0000256" key="8">
    <source>
        <dbReference type="ARBA" id="ARBA00022848"/>
    </source>
</evidence>
<dbReference type="Gene3D" id="1.10.630.10">
    <property type="entry name" value="Cytochrome P450"/>
    <property type="match status" value="1"/>
</dbReference>
<dbReference type="GO" id="GO:0020037">
    <property type="term" value="F:heme binding"/>
    <property type="evidence" value="ECO:0007669"/>
    <property type="project" value="InterPro"/>
</dbReference>
<dbReference type="InterPro" id="IPR036396">
    <property type="entry name" value="Cyt_P450_sf"/>
</dbReference>
<keyword evidence="7" id="KW-0256">Endoplasmic reticulum</keyword>
<evidence type="ECO:0000256" key="13">
    <source>
        <dbReference type="PIRSR" id="PIRSR602401-1"/>
    </source>
</evidence>
<comment type="cofactor">
    <cofactor evidence="1 13">
        <name>heme</name>
        <dbReference type="ChEBI" id="CHEBI:30413"/>
    </cofactor>
</comment>
<comment type="subcellular location">
    <subcellularLocation>
        <location evidence="3">Endoplasmic reticulum membrane</location>
        <topology evidence="3">Peripheral membrane protein</topology>
    </subcellularLocation>
    <subcellularLocation>
        <location evidence="2">Microsome membrane</location>
        <topology evidence="2">Peripheral membrane protein</topology>
    </subcellularLocation>
</comment>
<dbReference type="PRINTS" id="PR00463">
    <property type="entry name" value="EP450I"/>
</dbReference>
<keyword evidence="10 13" id="KW-0408">Iron</keyword>
<feature type="non-terminal residue" evidence="14">
    <location>
        <position position="1"/>
    </location>
</feature>
<dbReference type="EMBL" id="JH881531">
    <property type="protein sequence ID" value="ELR53759.1"/>
    <property type="molecule type" value="Genomic_DNA"/>
</dbReference>
<evidence type="ECO:0000256" key="4">
    <source>
        <dbReference type="ARBA" id="ARBA00010617"/>
    </source>
</evidence>
<accession>L8IE10</accession>
<keyword evidence="11" id="KW-0503">Monooxygenase</keyword>
<dbReference type="SUPFAM" id="SSF48264">
    <property type="entry name" value="Cytochrome P450"/>
    <property type="match status" value="1"/>
</dbReference>
<feature type="binding site" description="axial binding residue" evidence="13">
    <location>
        <position position="57"/>
    </location>
    <ligand>
        <name>heme</name>
        <dbReference type="ChEBI" id="CHEBI:30413"/>
    </ligand>
    <ligandPart>
        <name>Fe</name>
        <dbReference type="ChEBI" id="CHEBI:18248"/>
    </ligandPart>
</feature>
<evidence type="ECO:0000256" key="2">
    <source>
        <dbReference type="ARBA" id="ARBA00004174"/>
    </source>
</evidence>
<evidence type="ECO:0000256" key="6">
    <source>
        <dbReference type="ARBA" id="ARBA00022723"/>
    </source>
</evidence>
<dbReference type="GO" id="GO:0016712">
    <property type="term" value="F:oxidoreductase activity, acting on paired donors, with incorporation or reduction of molecular oxygen, reduced flavin or flavoprotein as one donor, and incorporation of one atom of oxygen"/>
    <property type="evidence" value="ECO:0007669"/>
    <property type="project" value="TreeGrafter"/>
</dbReference>
<dbReference type="GO" id="GO:0006082">
    <property type="term" value="P:organic acid metabolic process"/>
    <property type="evidence" value="ECO:0007669"/>
    <property type="project" value="TreeGrafter"/>
</dbReference>
<dbReference type="Proteomes" id="UP000011080">
    <property type="component" value="Unassembled WGS sequence"/>
</dbReference>
<dbReference type="GO" id="GO:0005506">
    <property type="term" value="F:iron ion binding"/>
    <property type="evidence" value="ECO:0007669"/>
    <property type="project" value="InterPro"/>
</dbReference>
<keyword evidence="6 13" id="KW-0479">Metal-binding</keyword>
<sequence>QGTVILTSLTSVLHDDNEFSNPGQFDPGHFLDESGNFKKTDHFMAFSAGKHASFLVCVGEGLARMELFLLLVSILQHFTLKSVVDPKHIDTAPSFKGLISIPPF</sequence>
<evidence type="ECO:0000256" key="7">
    <source>
        <dbReference type="ARBA" id="ARBA00022824"/>
    </source>
</evidence>
<gene>
    <name evidence="14" type="ORF">M91_03083</name>
</gene>
<dbReference type="PANTHER" id="PTHR24300">
    <property type="entry name" value="CYTOCHROME P450 508A4-RELATED"/>
    <property type="match status" value="1"/>
</dbReference>
<organism evidence="14 15">
    <name type="scientific">Bos mutus</name>
    <name type="common">wild yak</name>
    <dbReference type="NCBI Taxonomy" id="72004"/>
    <lineage>
        <taxon>Eukaryota</taxon>
        <taxon>Metazoa</taxon>
        <taxon>Chordata</taxon>
        <taxon>Craniata</taxon>
        <taxon>Vertebrata</taxon>
        <taxon>Euteleostomi</taxon>
        <taxon>Mammalia</taxon>
        <taxon>Eutheria</taxon>
        <taxon>Laurasiatheria</taxon>
        <taxon>Artiodactyla</taxon>
        <taxon>Ruminantia</taxon>
        <taxon>Pecora</taxon>
        <taxon>Bovidae</taxon>
        <taxon>Bovinae</taxon>
        <taxon>Bos</taxon>
    </lineage>
</organism>
<keyword evidence="5 13" id="KW-0349">Heme</keyword>
<evidence type="ECO:0000313" key="15">
    <source>
        <dbReference type="Proteomes" id="UP000011080"/>
    </source>
</evidence>
<evidence type="ECO:0000256" key="11">
    <source>
        <dbReference type="ARBA" id="ARBA00023033"/>
    </source>
</evidence>
<evidence type="ECO:0000256" key="1">
    <source>
        <dbReference type="ARBA" id="ARBA00001971"/>
    </source>
</evidence>
<evidence type="ECO:0000256" key="12">
    <source>
        <dbReference type="ARBA" id="ARBA00023136"/>
    </source>
</evidence>
<proteinExistence type="inferred from homology"/>
<name>L8IE10_9CETA</name>
<dbReference type="PANTHER" id="PTHR24300:SF200">
    <property type="entry name" value="CYTOCHROME P450 2C70"/>
    <property type="match status" value="1"/>
</dbReference>
<dbReference type="GO" id="GO:0005789">
    <property type="term" value="C:endoplasmic reticulum membrane"/>
    <property type="evidence" value="ECO:0007669"/>
    <property type="project" value="UniProtKB-SubCell"/>
</dbReference>
<dbReference type="Pfam" id="PF00067">
    <property type="entry name" value="p450"/>
    <property type="match status" value="1"/>
</dbReference>
<dbReference type="InterPro" id="IPR001128">
    <property type="entry name" value="Cyt_P450"/>
</dbReference>
<protein>
    <submittedName>
        <fullName evidence="14">Cytochrome P450 2C31</fullName>
    </submittedName>
</protein>
<keyword evidence="9" id="KW-0560">Oxidoreductase</keyword>
<dbReference type="AlphaFoldDB" id="L8IE10"/>
<evidence type="ECO:0000256" key="10">
    <source>
        <dbReference type="ARBA" id="ARBA00023004"/>
    </source>
</evidence>
<reference evidence="14 15" key="1">
    <citation type="journal article" date="2012" name="Nat. Genet.">
        <title>The yak genome and adaptation to life at high altitude.</title>
        <authorList>
            <person name="Qiu Q."/>
            <person name="Zhang G."/>
            <person name="Ma T."/>
            <person name="Qian W."/>
            <person name="Wang J."/>
            <person name="Ye Z."/>
            <person name="Cao C."/>
            <person name="Hu Q."/>
            <person name="Kim J."/>
            <person name="Larkin D.M."/>
            <person name="Auvil L."/>
            <person name="Capitanu B."/>
            <person name="Ma J."/>
            <person name="Lewin H.A."/>
            <person name="Qian X."/>
            <person name="Lang Y."/>
            <person name="Zhou R."/>
            <person name="Wang L."/>
            <person name="Wang K."/>
            <person name="Xia J."/>
            <person name="Liao S."/>
            <person name="Pan S."/>
            <person name="Lu X."/>
            <person name="Hou H."/>
            <person name="Wang Y."/>
            <person name="Zang X."/>
            <person name="Yin Y."/>
            <person name="Ma H."/>
            <person name="Zhang J."/>
            <person name="Wang Z."/>
            <person name="Zhang Y."/>
            <person name="Zhang D."/>
            <person name="Yonezawa T."/>
            <person name="Hasegawa M."/>
            <person name="Zhong Y."/>
            <person name="Liu W."/>
            <person name="Zhang Y."/>
            <person name="Huang Z."/>
            <person name="Zhang S."/>
            <person name="Long R."/>
            <person name="Yang H."/>
            <person name="Wang J."/>
            <person name="Lenstra J.A."/>
            <person name="Cooper D.N."/>
            <person name="Wu Y."/>
            <person name="Wang J."/>
            <person name="Shi P."/>
            <person name="Wang J."/>
            <person name="Liu J."/>
        </authorList>
    </citation>
    <scope>NUCLEOTIDE SEQUENCE [LARGE SCALE GENOMIC DNA]</scope>
    <source>
        <strain evidence="15">yakQH1</strain>
    </source>
</reference>
<evidence type="ECO:0000256" key="9">
    <source>
        <dbReference type="ARBA" id="ARBA00023002"/>
    </source>
</evidence>
<dbReference type="GO" id="GO:0006805">
    <property type="term" value="P:xenobiotic metabolic process"/>
    <property type="evidence" value="ECO:0007669"/>
    <property type="project" value="TreeGrafter"/>
</dbReference>